<keyword evidence="2" id="KW-1185">Reference proteome</keyword>
<accession>A0A5B7DSJ1</accession>
<organism evidence="1 2">
    <name type="scientific">Portunus trituberculatus</name>
    <name type="common">Swimming crab</name>
    <name type="synonym">Neptunus trituberculatus</name>
    <dbReference type="NCBI Taxonomy" id="210409"/>
    <lineage>
        <taxon>Eukaryota</taxon>
        <taxon>Metazoa</taxon>
        <taxon>Ecdysozoa</taxon>
        <taxon>Arthropoda</taxon>
        <taxon>Crustacea</taxon>
        <taxon>Multicrustacea</taxon>
        <taxon>Malacostraca</taxon>
        <taxon>Eumalacostraca</taxon>
        <taxon>Eucarida</taxon>
        <taxon>Decapoda</taxon>
        <taxon>Pleocyemata</taxon>
        <taxon>Brachyura</taxon>
        <taxon>Eubrachyura</taxon>
        <taxon>Portunoidea</taxon>
        <taxon>Portunidae</taxon>
        <taxon>Portuninae</taxon>
        <taxon>Portunus</taxon>
    </lineage>
</organism>
<comment type="caution">
    <text evidence="1">The sequence shown here is derived from an EMBL/GenBank/DDBJ whole genome shotgun (WGS) entry which is preliminary data.</text>
</comment>
<dbReference type="Proteomes" id="UP000324222">
    <property type="component" value="Unassembled WGS sequence"/>
</dbReference>
<gene>
    <name evidence="1" type="ORF">E2C01_017199</name>
</gene>
<dbReference type="AlphaFoldDB" id="A0A5B7DSJ1"/>
<name>A0A5B7DSJ1_PORTR</name>
<evidence type="ECO:0000313" key="2">
    <source>
        <dbReference type="Proteomes" id="UP000324222"/>
    </source>
</evidence>
<proteinExistence type="predicted"/>
<sequence>MTHILRMPHVGNIEKGIQNYDNLSQYLHCNSGFISGSRWGSPPAASSSRHRCNTVCDYYPLTTTPTSIPDHHSHSHYSLADRHSILEVTTNTATANTTNTTSVPTAVLLYLPGTRTPLACPRTISLSTSAYHTFNGIIRPSRLITDL</sequence>
<protein>
    <submittedName>
        <fullName evidence="1">Uncharacterized protein</fullName>
    </submittedName>
</protein>
<dbReference type="EMBL" id="VSRR010001291">
    <property type="protein sequence ID" value="MPC24127.1"/>
    <property type="molecule type" value="Genomic_DNA"/>
</dbReference>
<reference evidence="1 2" key="1">
    <citation type="submission" date="2019-05" db="EMBL/GenBank/DDBJ databases">
        <title>Another draft genome of Portunus trituberculatus and its Hox gene families provides insights of decapod evolution.</title>
        <authorList>
            <person name="Jeong J.-H."/>
            <person name="Song I."/>
            <person name="Kim S."/>
            <person name="Choi T."/>
            <person name="Kim D."/>
            <person name="Ryu S."/>
            <person name="Kim W."/>
        </authorList>
    </citation>
    <scope>NUCLEOTIDE SEQUENCE [LARGE SCALE GENOMIC DNA]</scope>
    <source>
        <tissue evidence="1">Muscle</tissue>
    </source>
</reference>
<evidence type="ECO:0000313" key="1">
    <source>
        <dbReference type="EMBL" id="MPC24127.1"/>
    </source>
</evidence>